<dbReference type="Gene3D" id="3.40.50.1390">
    <property type="entry name" value="Resolvase, N-terminal catalytic domain"/>
    <property type="match status" value="1"/>
</dbReference>
<reference evidence="5" key="1">
    <citation type="journal article" date="2019" name="Int. J. Syst. Evol. Microbiol.">
        <title>The Global Catalogue of Microorganisms (GCM) 10K type strain sequencing project: providing services to taxonomists for standard genome sequencing and annotation.</title>
        <authorList>
            <consortium name="The Broad Institute Genomics Platform"/>
            <consortium name="The Broad Institute Genome Sequencing Center for Infectious Disease"/>
            <person name="Wu L."/>
            <person name="Ma J."/>
        </authorList>
    </citation>
    <scope>NUCLEOTIDE SEQUENCE [LARGE SCALE GENOMIC DNA]</scope>
    <source>
        <strain evidence="5">JCM 18053</strain>
    </source>
</reference>
<evidence type="ECO:0000313" key="5">
    <source>
        <dbReference type="Proteomes" id="UP001499852"/>
    </source>
</evidence>
<dbReference type="SUPFAM" id="SSF53041">
    <property type="entry name" value="Resolvase-like"/>
    <property type="match status" value="1"/>
</dbReference>
<accession>A0ABP9PCS5</accession>
<dbReference type="InterPro" id="IPR036162">
    <property type="entry name" value="Resolvase-like_N_sf"/>
</dbReference>
<organism evidence="4 5">
    <name type="scientific">Prosthecobacter algae</name>
    <dbReference type="NCBI Taxonomy" id="1144682"/>
    <lineage>
        <taxon>Bacteria</taxon>
        <taxon>Pseudomonadati</taxon>
        <taxon>Verrucomicrobiota</taxon>
        <taxon>Verrucomicrobiia</taxon>
        <taxon>Verrucomicrobiales</taxon>
        <taxon>Verrucomicrobiaceae</taxon>
        <taxon>Prosthecobacter</taxon>
    </lineage>
</organism>
<dbReference type="PANTHER" id="PTHR30461:SF2">
    <property type="entry name" value="SERINE RECOMBINASE PINE-RELATED"/>
    <property type="match status" value="1"/>
</dbReference>
<keyword evidence="1" id="KW-0238">DNA-binding</keyword>
<dbReference type="InterPro" id="IPR006119">
    <property type="entry name" value="Resolv_N"/>
</dbReference>
<dbReference type="CDD" id="cd00338">
    <property type="entry name" value="Ser_Recombinase"/>
    <property type="match status" value="1"/>
</dbReference>
<evidence type="ECO:0000256" key="2">
    <source>
        <dbReference type="ARBA" id="ARBA00023172"/>
    </source>
</evidence>
<dbReference type="PANTHER" id="PTHR30461">
    <property type="entry name" value="DNA-INVERTASE FROM LAMBDOID PROPHAGE"/>
    <property type="match status" value="1"/>
</dbReference>
<evidence type="ECO:0000313" key="4">
    <source>
        <dbReference type="EMBL" id="GAA5144500.1"/>
    </source>
</evidence>
<dbReference type="Pfam" id="PF07508">
    <property type="entry name" value="Recombinase"/>
    <property type="match status" value="1"/>
</dbReference>
<evidence type="ECO:0000259" key="3">
    <source>
        <dbReference type="PROSITE" id="PS51736"/>
    </source>
</evidence>
<protein>
    <submittedName>
        <fullName evidence="4">Recombinase family protein</fullName>
    </submittedName>
</protein>
<dbReference type="Pfam" id="PF00239">
    <property type="entry name" value="Resolvase"/>
    <property type="match status" value="1"/>
</dbReference>
<name>A0ABP9PCS5_9BACT</name>
<dbReference type="InterPro" id="IPR011109">
    <property type="entry name" value="DNA_bind_recombinase_dom"/>
</dbReference>
<dbReference type="InterPro" id="IPR050639">
    <property type="entry name" value="SSR_resolvase"/>
</dbReference>
<gene>
    <name evidence="4" type="ORF">GCM10023213_34830</name>
</gene>
<feature type="domain" description="Resolvase/invertase-type recombinase catalytic" evidence="3">
    <location>
        <begin position="6"/>
        <end position="142"/>
    </location>
</feature>
<dbReference type="PROSITE" id="PS51736">
    <property type="entry name" value="RECOMBINASES_3"/>
    <property type="match status" value="1"/>
</dbReference>
<proteinExistence type="predicted"/>
<dbReference type="Proteomes" id="UP001499852">
    <property type="component" value="Unassembled WGS sequence"/>
</dbReference>
<dbReference type="EMBL" id="BAABIA010000007">
    <property type="protein sequence ID" value="GAA5144500.1"/>
    <property type="molecule type" value="Genomic_DNA"/>
</dbReference>
<dbReference type="SMART" id="SM00857">
    <property type="entry name" value="Resolvase"/>
    <property type="match status" value="1"/>
</dbReference>
<comment type="caution">
    <text evidence="4">The sequence shown here is derived from an EMBL/GenBank/DDBJ whole genome shotgun (WGS) entry which is preliminary data.</text>
</comment>
<keyword evidence="5" id="KW-1185">Reference proteome</keyword>
<evidence type="ECO:0000256" key="1">
    <source>
        <dbReference type="ARBA" id="ARBA00023125"/>
    </source>
</evidence>
<keyword evidence="2" id="KW-0233">DNA recombination</keyword>
<sequence length="219" mass="23567">MNMDGKFIAYYRVSTAQQGKSGLGLDAQREAVKSYLNGGRWELAGEFTEVESGKRKNRPQLAAALAACKKQKAKLVIAKLDRLARNLHFISGLMESKTDFVAVDNPTTNRLTVHILAAVAEEEARAISSRTKAALASAKARGVKLGTHGAILGAENHAKAKETALMLKPVLDEMTAAGVTTVRGIADALNARKIPTPTGKSWHSTSVHRLLKRLETLAN</sequence>